<protein>
    <submittedName>
        <fullName evidence="7">L-rhamnose-binding lectin CSL2-like</fullName>
    </submittedName>
</protein>
<dbReference type="PROSITE" id="PS50228">
    <property type="entry name" value="SUEL_LECTIN"/>
    <property type="match status" value="2"/>
</dbReference>
<dbReference type="CDD" id="cd22836">
    <property type="entry name" value="Gal_Rha_Lectin_RBL_rpt2"/>
    <property type="match status" value="1"/>
</dbReference>
<evidence type="ECO:0000313" key="6">
    <source>
        <dbReference type="Proteomes" id="UP000515129"/>
    </source>
</evidence>
<proteinExistence type="predicted"/>
<dbReference type="Proteomes" id="UP000515129">
    <property type="component" value="Chromosome 23"/>
</dbReference>
<keyword evidence="6" id="KW-1185">Reference proteome</keyword>
<accession>A0A6P6J725</accession>
<evidence type="ECO:0000256" key="4">
    <source>
        <dbReference type="SAM" id="SignalP"/>
    </source>
</evidence>
<dbReference type="InterPro" id="IPR043159">
    <property type="entry name" value="Lectin_gal-bd_sf"/>
</dbReference>
<dbReference type="RefSeq" id="XP_026056185.1">
    <property type="nucleotide sequence ID" value="XM_026200400.1"/>
</dbReference>
<gene>
    <name evidence="7" type="primary">LOC113041766</name>
</gene>
<feature type="domain" description="SUEL-type lectin" evidence="5">
    <location>
        <begin position="38"/>
        <end position="128"/>
    </location>
</feature>
<dbReference type="OrthoDB" id="1100386at2759"/>
<dbReference type="Pfam" id="PF02140">
    <property type="entry name" value="SUEL_Lectin"/>
    <property type="match status" value="2"/>
</dbReference>
<keyword evidence="4" id="KW-0732">Signal</keyword>
<dbReference type="FunFam" id="2.60.120.740:FF:000003">
    <property type="entry name" value="Protein eva-1 homolog C"/>
    <property type="match status" value="1"/>
</dbReference>
<organism evidence="6 7">
    <name type="scientific">Carassius auratus</name>
    <name type="common">Goldfish</name>
    <dbReference type="NCBI Taxonomy" id="7957"/>
    <lineage>
        <taxon>Eukaryota</taxon>
        <taxon>Metazoa</taxon>
        <taxon>Chordata</taxon>
        <taxon>Craniata</taxon>
        <taxon>Vertebrata</taxon>
        <taxon>Euteleostomi</taxon>
        <taxon>Actinopterygii</taxon>
        <taxon>Neopterygii</taxon>
        <taxon>Teleostei</taxon>
        <taxon>Ostariophysi</taxon>
        <taxon>Cypriniformes</taxon>
        <taxon>Cyprinidae</taxon>
        <taxon>Cyprininae</taxon>
        <taxon>Carassius</taxon>
    </lineage>
</organism>
<dbReference type="GO" id="GO:0030246">
    <property type="term" value="F:carbohydrate binding"/>
    <property type="evidence" value="ECO:0007669"/>
    <property type="project" value="UniProtKB-KW"/>
</dbReference>
<evidence type="ECO:0000256" key="3">
    <source>
        <dbReference type="ARBA" id="ARBA00022737"/>
    </source>
</evidence>
<keyword evidence="2" id="KW-0430">Lectin</keyword>
<name>A0A6P6J725_CARAU</name>
<feature type="chain" id="PRO_5027535520" evidence="4">
    <location>
        <begin position="30"/>
        <end position="217"/>
    </location>
</feature>
<evidence type="ECO:0000256" key="1">
    <source>
        <dbReference type="ARBA" id="ARBA00022546"/>
    </source>
</evidence>
<evidence type="ECO:0000256" key="2">
    <source>
        <dbReference type="ARBA" id="ARBA00022734"/>
    </source>
</evidence>
<dbReference type="GeneID" id="113041766"/>
<dbReference type="InterPro" id="IPR000922">
    <property type="entry name" value="Lectin_gal-bd_dom"/>
</dbReference>
<evidence type="ECO:0000313" key="7">
    <source>
        <dbReference type="RefSeq" id="XP_026056185.1"/>
    </source>
</evidence>
<dbReference type="PANTHER" id="PTHR46780">
    <property type="entry name" value="PROTEIN EVA-1"/>
    <property type="match status" value="1"/>
</dbReference>
<dbReference type="Gene3D" id="2.60.120.740">
    <property type="match status" value="2"/>
</dbReference>
<sequence length="217" mass="24289">MYQYTMLMEKRIGITLLLLLCQHACFLSANSPAKQSVTCEGGSLFLSCDWGFIHVLDANYGRTDGSICSVGKPYDQLSNVHCFQETSLHTMSTRCNGKKSCSVQAVNSVFSDPCYWTYKYLHVSYECRPLKQSITCEGTQSVITCDRGVIAIHHANYGRRDVAPCPDKISDCYYPETASMRSRCDGKKSCHLDASNSVFSDPCFGVFKYLEVTYSCK</sequence>
<reference evidence="7" key="1">
    <citation type="submission" date="2025-08" db="UniProtKB">
        <authorList>
            <consortium name="RefSeq"/>
        </authorList>
    </citation>
    <scope>IDENTIFICATION</scope>
    <source>
        <strain evidence="7">Wakin</strain>
        <tissue evidence="7">Muscle</tissue>
    </source>
</reference>
<dbReference type="KEGG" id="caua:113041766"/>
<evidence type="ECO:0000259" key="5">
    <source>
        <dbReference type="PROSITE" id="PS50228"/>
    </source>
</evidence>
<dbReference type="AlphaFoldDB" id="A0A6P6J725"/>
<keyword evidence="1" id="KW-0348">Hemagglutinin</keyword>
<keyword evidence="3" id="KW-0677">Repeat</keyword>
<feature type="domain" description="SUEL-type lectin" evidence="5">
    <location>
        <begin position="135"/>
        <end position="217"/>
    </location>
</feature>
<feature type="signal peptide" evidence="4">
    <location>
        <begin position="1"/>
        <end position="29"/>
    </location>
</feature>